<dbReference type="Gene3D" id="3.10.560.10">
    <property type="entry name" value="Outer membrane lipoprotein wza domain like"/>
    <property type="match status" value="1"/>
</dbReference>
<keyword evidence="3" id="KW-1185">Reference proteome</keyword>
<dbReference type="Pfam" id="PF10531">
    <property type="entry name" value="SLBB"/>
    <property type="match status" value="1"/>
</dbReference>
<feature type="domain" description="Helix-hairpin-helix DNA-binding motif class 1" evidence="1">
    <location>
        <begin position="170"/>
        <end position="189"/>
    </location>
</feature>
<dbReference type="InterPro" id="IPR003583">
    <property type="entry name" value="Hlx-hairpin-Hlx_DNA-bd_motif"/>
</dbReference>
<proteinExistence type="predicted"/>
<evidence type="ECO:0000313" key="3">
    <source>
        <dbReference type="Proteomes" id="UP001499978"/>
    </source>
</evidence>
<dbReference type="PANTHER" id="PTHR21180:SF32">
    <property type="entry name" value="ENDONUCLEASE_EXONUCLEASE_PHOSPHATASE FAMILY DOMAIN-CONTAINING PROTEIN 1"/>
    <property type="match status" value="1"/>
</dbReference>
<feature type="domain" description="Helix-hairpin-helix DNA-binding motif class 1" evidence="1">
    <location>
        <begin position="140"/>
        <end position="159"/>
    </location>
</feature>
<comment type="caution">
    <text evidence="2">The sequence shown here is derived from an EMBL/GenBank/DDBJ whole genome shotgun (WGS) entry which is preliminary data.</text>
</comment>
<reference evidence="3" key="1">
    <citation type="journal article" date="2019" name="Int. J. Syst. Evol. Microbiol.">
        <title>The Global Catalogue of Microorganisms (GCM) 10K type strain sequencing project: providing services to taxonomists for standard genome sequencing and annotation.</title>
        <authorList>
            <consortium name="The Broad Institute Genomics Platform"/>
            <consortium name="The Broad Institute Genome Sequencing Center for Infectious Disease"/>
            <person name="Wu L."/>
            <person name="Ma J."/>
        </authorList>
    </citation>
    <scope>NUCLEOTIDE SEQUENCE [LARGE SCALE GENOMIC DNA]</scope>
    <source>
        <strain evidence="3">JCM 3367</strain>
    </source>
</reference>
<organism evidence="2 3">
    <name type="scientific">Pilimelia columellifera subsp. columellifera</name>
    <dbReference type="NCBI Taxonomy" id="706583"/>
    <lineage>
        <taxon>Bacteria</taxon>
        <taxon>Bacillati</taxon>
        <taxon>Actinomycetota</taxon>
        <taxon>Actinomycetes</taxon>
        <taxon>Micromonosporales</taxon>
        <taxon>Micromonosporaceae</taxon>
        <taxon>Pilimelia</taxon>
    </lineage>
</organism>
<dbReference type="PANTHER" id="PTHR21180">
    <property type="entry name" value="ENDONUCLEASE/EXONUCLEASE/PHOSPHATASE FAMILY DOMAIN-CONTAINING PROTEIN 1"/>
    <property type="match status" value="1"/>
</dbReference>
<dbReference type="InterPro" id="IPR019554">
    <property type="entry name" value="Soluble_ligand-bd"/>
</dbReference>
<dbReference type="InterPro" id="IPR051675">
    <property type="entry name" value="Endo/Exo/Phosphatase_dom_1"/>
</dbReference>
<dbReference type="SMART" id="SM00278">
    <property type="entry name" value="HhH1"/>
    <property type="match status" value="2"/>
</dbReference>
<dbReference type="SUPFAM" id="SSF142984">
    <property type="entry name" value="Nqo1 middle domain-like"/>
    <property type="match status" value="1"/>
</dbReference>
<dbReference type="Pfam" id="PF12836">
    <property type="entry name" value="HHH_3"/>
    <property type="match status" value="1"/>
</dbReference>
<gene>
    <name evidence="2" type="ORF">GCM10010201_29770</name>
</gene>
<evidence type="ECO:0000313" key="2">
    <source>
        <dbReference type="EMBL" id="GAA2528725.1"/>
    </source>
</evidence>
<sequence length="192" mass="19020">MAVLVAAVFAWRARPEVEHAVPALAGLPSAAAGDLPAPPVTAPAAAEVVVAVTGKVNRPGLIRLPAGARVADAVKAAGGIAPGAPVTYLNLARKLVDGELIVVGISAPPPAEPAGPGAPGAGESAPAAGGAVNLNSATAAQLEALPGVGPVLAQRIVEHRQRHGAFRSVADLRRVDGIGATRFERLKALVTV</sequence>
<accession>A0ABP6AYU5</accession>
<protein>
    <recommendedName>
        <fullName evidence="1">Helix-hairpin-helix DNA-binding motif class 1 domain-containing protein</fullName>
    </recommendedName>
</protein>
<dbReference type="InterPro" id="IPR004509">
    <property type="entry name" value="Competence_ComEA_HhH"/>
</dbReference>
<dbReference type="EMBL" id="BAAARY010000015">
    <property type="protein sequence ID" value="GAA2528725.1"/>
    <property type="molecule type" value="Genomic_DNA"/>
</dbReference>
<dbReference type="Proteomes" id="UP001499978">
    <property type="component" value="Unassembled WGS sequence"/>
</dbReference>
<dbReference type="Gene3D" id="1.10.150.320">
    <property type="entry name" value="Photosystem II 12 kDa extrinsic protein"/>
    <property type="match status" value="1"/>
</dbReference>
<evidence type="ECO:0000259" key="1">
    <source>
        <dbReference type="SMART" id="SM00278"/>
    </source>
</evidence>
<dbReference type="NCBIfam" id="TIGR00426">
    <property type="entry name" value="competence protein ComEA helix-hairpin-helix repeat region"/>
    <property type="match status" value="1"/>
</dbReference>
<dbReference type="InterPro" id="IPR010994">
    <property type="entry name" value="RuvA_2-like"/>
</dbReference>
<dbReference type="SUPFAM" id="SSF47781">
    <property type="entry name" value="RuvA domain 2-like"/>
    <property type="match status" value="1"/>
</dbReference>
<name>A0ABP6AYU5_9ACTN</name>